<feature type="compositionally biased region" description="Basic and acidic residues" evidence="5">
    <location>
        <begin position="76"/>
        <end position="97"/>
    </location>
</feature>
<keyword evidence="4" id="KW-0496">Mitochondrion</keyword>
<dbReference type="Pfam" id="PF15786">
    <property type="entry name" value="PET117"/>
    <property type="match status" value="1"/>
</dbReference>
<dbReference type="PANTHER" id="PTHR28163">
    <property type="entry name" value="PROTEIN PET117 HOMOLOG, MITOCHONDRIAL"/>
    <property type="match status" value="1"/>
</dbReference>
<feature type="chain" id="PRO_5042847243" evidence="6">
    <location>
        <begin position="23"/>
        <end position="128"/>
    </location>
</feature>
<dbReference type="InterPro" id="IPR031568">
    <property type="entry name" value="Pet117"/>
</dbReference>
<gene>
    <name evidence="7" type="ORF">RI543_000287</name>
</gene>
<feature type="signal peptide" evidence="6">
    <location>
        <begin position="1"/>
        <end position="22"/>
    </location>
</feature>
<reference evidence="8" key="1">
    <citation type="submission" date="2023-07" db="EMBL/GenBank/DDBJ databases">
        <title>A draft genome of Kazachstania heterogenica Y-27499.</title>
        <authorList>
            <person name="Donic C."/>
            <person name="Kralova J.S."/>
            <person name="Fidel L."/>
            <person name="Ben-Dor S."/>
            <person name="Jung S."/>
        </authorList>
    </citation>
    <scope>NUCLEOTIDE SEQUENCE [LARGE SCALE GENOMIC DNA]</scope>
    <source>
        <strain evidence="8">Y27499</strain>
    </source>
</reference>
<keyword evidence="3" id="KW-0809">Transit peptide</keyword>
<dbReference type="Proteomes" id="UP001306508">
    <property type="component" value="Unassembled WGS sequence"/>
</dbReference>
<dbReference type="GO" id="GO:0033617">
    <property type="term" value="P:mitochondrial respiratory chain complex IV assembly"/>
    <property type="evidence" value="ECO:0007669"/>
    <property type="project" value="TreeGrafter"/>
</dbReference>
<evidence type="ECO:0000313" key="8">
    <source>
        <dbReference type="Proteomes" id="UP001306508"/>
    </source>
</evidence>
<accession>A0AAN8A9N8</accession>
<dbReference type="GO" id="GO:0005739">
    <property type="term" value="C:mitochondrion"/>
    <property type="evidence" value="ECO:0007669"/>
    <property type="project" value="UniProtKB-SubCell"/>
</dbReference>
<organism evidence="7 8">
    <name type="scientific">Arxiozyma heterogenica</name>
    <dbReference type="NCBI Taxonomy" id="278026"/>
    <lineage>
        <taxon>Eukaryota</taxon>
        <taxon>Fungi</taxon>
        <taxon>Dikarya</taxon>
        <taxon>Ascomycota</taxon>
        <taxon>Saccharomycotina</taxon>
        <taxon>Saccharomycetes</taxon>
        <taxon>Saccharomycetales</taxon>
        <taxon>Saccharomycetaceae</taxon>
        <taxon>Arxiozyma</taxon>
    </lineage>
</organism>
<evidence type="ECO:0000256" key="6">
    <source>
        <dbReference type="SAM" id="SignalP"/>
    </source>
</evidence>
<evidence type="ECO:0000256" key="4">
    <source>
        <dbReference type="ARBA" id="ARBA00023128"/>
    </source>
</evidence>
<proteinExistence type="inferred from homology"/>
<comment type="similarity">
    <text evidence="2">Belongs to the PET117 family.</text>
</comment>
<evidence type="ECO:0000256" key="1">
    <source>
        <dbReference type="ARBA" id="ARBA00004173"/>
    </source>
</evidence>
<sequence>MSRASKITFGLTCLFTLTSIIGVHYVQELERETLHQGPIKDAKRIAEKKKKETEEKARQSTENTSAMKPPTNGLSPEEKEKKRNFNRSDHELQQQLRQKYEKMQPLTGEIVTKDGELVQSWLENKDFE</sequence>
<feature type="region of interest" description="Disordered" evidence="5">
    <location>
        <begin position="31"/>
        <end position="97"/>
    </location>
</feature>
<evidence type="ECO:0000256" key="5">
    <source>
        <dbReference type="SAM" id="MobiDB-lite"/>
    </source>
</evidence>
<keyword evidence="8" id="KW-1185">Reference proteome</keyword>
<protein>
    <submittedName>
        <fullName evidence="7">Uncharacterized protein</fullName>
    </submittedName>
</protein>
<evidence type="ECO:0000256" key="3">
    <source>
        <dbReference type="ARBA" id="ARBA00022946"/>
    </source>
</evidence>
<evidence type="ECO:0000256" key="2">
    <source>
        <dbReference type="ARBA" id="ARBA00008197"/>
    </source>
</evidence>
<name>A0AAN8A9N8_9SACH</name>
<dbReference type="PANTHER" id="PTHR28163:SF1">
    <property type="entry name" value="PROTEIN PET117 HOMOLOG, MITOCHONDRIAL"/>
    <property type="match status" value="1"/>
</dbReference>
<comment type="caution">
    <text evidence="7">The sequence shown here is derived from an EMBL/GenBank/DDBJ whole genome shotgun (WGS) entry which is preliminary data.</text>
</comment>
<keyword evidence="6" id="KW-0732">Signal</keyword>
<dbReference type="AlphaFoldDB" id="A0AAN8A9N8"/>
<feature type="compositionally biased region" description="Basic and acidic residues" evidence="5">
    <location>
        <begin position="31"/>
        <end position="59"/>
    </location>
</feature>
<evidence type="ECO:0000313" key="7">
    <source>
        <dbReference type="EMBL" id="KAK5782351.1"/>
    </source>
</evidence>
<dbReference type="EMBL" id="JAWIZZ010000006">
    <property type="protein sequence ID" value="KAK5782351.1"/>
    <property type="molecule type" value="Genomic_DNA"/>
</dbReference>
<comment type="subcellular location">
    <subcellularLocation>
        <location evidence="1">Mitochondrion</location>
    </subcellularLocation>
</comment>